<keyword evidence="1" id="KW-1133">Transmembrane helix</keyword>
<dbReference type="Pfam" id="PF04307">
    <property type="entry name" value="YdjM"/>
    <property type="match status" value="1"/>
</dbReference>
<gene>
    <name evidence="2" type="ORF">SAMN04488063_2801</name>
</gene>
<organism evidence="2 3">
    <name type="scientific">Halopelagius inordinatus</name>
    <dbReference type="NCBI Taxonomy" id="553467"/>
    <lineage>
        <taxon>Archaea</taxon>
        <taxon>Methanobacteriati</taxon>
        <taxon>Methanobacteriota</taxon>
        <taxon>Stenosarchaea group</taxon>
        <taxon>Halobacteria</taxon>
        <taxon>Halobacteriales</taxon>
        <taxon>Haloferacaceae</taxon>
    </lineage>
</organism>
<dbReference type="OrthoDB" id="200338at2157"/>
<dbReference type="EMBL" id="FOOQ01000003">
    <property type="protein sequence ID" value="SFG72721.1"/>
    <property type="molecule type" value="Genomic_DNA"/>
</dbReference>
<dbReference type="InterPro" id="IPR007404">
    <property type="entry name" value="YdjM-like"/>
</dbReference>
<evidence type="ECO:0000313" key="3">
    <source>
        <dbReference type="Proteomes" id="UP000198876"/>
    </source>
</evidence>
<evidence type="ECO:0000256" key="1">
    <source>
        <dbReference type="SAM" id="Phobius"/>
    </source>
</evidence>
<feature type="transmembrane region" description="Helical" evidence="1">
    <location>
        <begin position="59"/>
        <end position="79"/>
    </location>
</feature>
<dbReference type="GO" id="GO:0016787">
    <property type="term" value="F:hydrolase activity"/>
    <property type="evidence" value="ECO:0007669"/>
    <property type="project" value="UniProtKB-KW"/>
</dbReference>
<evidence type="ECO:0000313" key="2">
    <source>
        <dbReference type="EMBL" id="SFG72721.1"/>
    </source>
</evidence>
<sequence>MWPSSHLAIGYLLYTSYSHARLRRSPSEFAAVLVLLGTQLPDLIDKPLALVGVLPSGRALGHSLLFGLPVIAIVGAVVYRRRGEITPSVAFGVSYLSALFFDGAQQFIQGALVTDIREVSFWIWPLTPPAERIVERLTVTPTVEYVVANKASWTAANLPTGEDLKTLIRLFEVTVTAVAIGVWLFDGAPGLRTFRETVSWARGTIGGDEGK</sequence>
<dbReference type="RefSeq" id="WP_092893185.1">
    <property type="nucleotide sequence ID" value="NZ_FOOQ01000003.1"/>
</dbReference>
<protein>
    <submittedName>
        <fullName evidence="2">LexA-binding, inner membrane-associated putative hydrolase</fullName>
    </submittedName>
</protein>
<keyword evidence="1" id="KW-0472">Membrane</keyword>
<keyword evidence="1" id="KW-0812">Transmembrane</keyword>
<keyword evidence="3" id="KW-1185">Reference proteome</keyword>
<name>A0A1I2UDF9_9EURY</name>
<reference evidence="3" key="1">
    <citation type="submission" date="2016-10" db="EMBL/GenBank/DDBJ databases">
        <authorList>
            <person name="Varghese N."/>
            <person name="Submissions S."/>
        </authorList>
    </citation>
    <scope>NUCLEOTIDE SEQUENCE [LARGE SCALE GENOMIC DNA]</scope>
    <source>
        <strain evidence="3">CGMCC 1.7739</strain>
    </source>
</reference>
<dbReference type="Proteomes" id="UP000198876">
    <property type="component" value="Unassembled WGS sequence"/>
</dbReference>
<proteinExistence type="predicted"/>
<dbReference type="AlphaFoldDB" id="A0A1I2UDF9"/>
<keyword evidence="2" id="KW-0378">Hydrolase</keyword>
<accession>A0A1I2UDF9</accession>